<organism evidence="3 4">
    <name type="scientific">Fusarium sporotrichioides</name>
    <dbReference type="NCBI Taxonomy" id="5514"/>
    <lineage>
        <taxon>Eukaryota</taxon>
        <taxon>Fungi</taxon>
        <taxon>Dikarya</taxon>
        <taxon>Ascomycota</taxon>
        <taxon>Pezizomycotina</taxon>
        <taxon>Sordariomycetes</taxon>
        <taxon>Hypocreomycetidae</taxon>
        <taxon>Hypocreales</taxon>
        <taxon>Nectriaceae</taxon>
        <taxon>Fusarium</taxon>
    </lineage>
</organism>
<accession>A0A395S4G3</accession>
<evidence type="ECO:0000313" key="3">
    <source>
        <dbReference type="EMBL" id="RGP67296.1"/>
    </source>
</evidence>
<dbReference type="Pfam" id="PF24494">
    <property type="entry name" value="DUF7587"/>
    <property type="match status" value="1"/>
</dbReference>
<proteinExistence type="predicted"/>
<feature type="region of interest" description="Disordered" evidence="1">
    <location>
        <begin position="177"/>
        <end position="205"/>
    </location>
</feature>
<dbReference type="STRING" id="5514.A0A395S4G3"/>
<feature type="compositionally biased region" description="Polar residues" evidence="1">
    <location>
        <begin position="183"/>
        <end position="192"/>
    </location>
</feature>
<reference evidence="3 4" key="1">
    <citation type="journal article" date="2018" name="PLoS Pathog.">
        <title>Evolution of structural diversity of trichothecenes, a family of toxins produced by plant pathogenic and entomopathogenic fungi.</title>
        <authorList>
            <person name="Proctor R.H."/>
            <person name="McCormick S.P."/>
            <person name="Kim H.S."/>
            <person name="Cardoza R.E."/>
            <person name="Stanley A.M."/>
            <person name="Lindo L."/>
            <person name="Kelly A."/>
            <person name="Brown D.W."/>
            <person name="Lee T."/>
            <person name="Vaughan M.M."/>
            <person name="Alexander N.J."/>
            <person name="Busman M."/>
            <person name="Gutierrez S."/>
        </authorList>
    </citation>
    <scope>NUCLEOTIDE SEQUENCE [LARGE SCALE GENOMIC DNA]</scope>
    <source>
        <strain evidence="3 4">NRRL 3299</strain>
    </source>
</reference>
<feature type="domain" description="DUF7587" evidence="2">
    <location>
        <begin position="252"/>
        <end position="368"/>
    </location>
</feature>
<evidence type="ECO:0000313" key="4">
    <source>
        <dbReference type="Proteomes" id="UP000266152"/>
    </source>
</evidence>
<evidence type="ECO:0000256" key="1">
    <source>
        <dbReference type="SAM" id="MobiDB-lite"/>
    </source>
</evidence>
<sequence>MRVEARFCLFNNAESSQLLQRNMASIHDLDRQAGGLSIADNSNGHTQSQTLADALKEFGQTADRLEGQLAAIQELLSNNTQLIGDHEAEIYKLYRRVGKLGREAEIFSGVVAQSVVNRITKSVGARNSNITDMLKHFNGLIKWIVQESLSSNRRKDSLWRIAEKCYNEAVAPSGQLSADDYITSGSQSGSKQNLEEDQGDQRVAAEERRNNLRERWVRFWATCLNNCPDGPTLFIPPESTSFEEELPFARDPPKYLFRAYDSESWGVNKPNVIAAVGSDKSRINFLSSRQDPTKMLYGHVIGPKTSTKDDNLVSWSSSLMFVIQRANSRCYQNDMGAANVYICAVDTTKFPKHQFVRDKYLMQLFPGNSMGEIGFREFQFNDPTYDNGEYLSQGILSTQGRSCTMSLENLETAGFGGLYPKLDVSSGKAAALAKMPWTNYVKDLRKTWQDECTSTLSDLGSAIKIAQKCFTSSDKTDMALLLLAFRNRKLKNTGKF</sequence>
<evidence type="ECO:0000259" key="2">
    <source>
        <dbReference type="Pfam" id="PF24494"/>
    </source>
</evidence>
<dbReference type="Proteomes" id="UP000266152">
    <property type="component" value="Unassembled WGS sequence"/>
</dbReference>
<dbReference type="EMBL" id="PXOF01000083">
    <property type="protein sequence ID" value="RGP67296.1"/>
    <property type="molecule type" value="Genomic_DNA"/>
</dbReference>
<dbReference type="InterPro" id="IPR056009">
    <property type="entry name" value="DUF7587"/>
</dbReference>
<gene>
    <name evidence="3" type="ORF">FSPOR_6054</name>
</gene>
<comment type="caution">
    <text evidence="3">The sequence shown here is derived from an EMBL/GenBank/DDBJ whole genome shotgun (WGS) entry which is preliminary data.</text>
</comment>
<name>A0A395S4G3_FUSSP</name>
<protein>
    <recommendedName>
        <fullName evidence="2">DUF7587 domain-containing protein</fullName>
    </recommendedName>
</protein>
<keyword evidence="4" id="KW-1185">Reference proteome</keyword>
<dbReference type="AlphaFoldDB" id="A0A395S4G3"/>